<reference evidence="9" key="1">
    <citation type="submission" date="2013-07" db="EMBL/GenBank/DDBJ databases">
        <authorList>
            <consortium name="The Broad Institute Genome Sequencing Platform"/>
            <person name="Cuomo C."/>
            <person name="Litvintseva A."/>
            <person name="Chen Y."/>
            <person name="Heitman J."/>
            <person name="Sun S."/>
            <person name="Springer D."/>
            <person name="Dromer F."/>
            <person name="Young S.K."/>
            <person name="Zeng Q."/>
            <person name="Gargeya S."/>
            <person name="Fitzgerald M."/>
            <person name="Abouelleil A."/>
            <person name="Alvarado L."/>
            <person name="Berlin A.M."/>
            <person name="Chapman S.B."/>
            <person name="Dewar J."/>
            <person name="Goldberg J."/>
            <person name="Griggs A."/>
            <person name="Gujja S."/>
            <person name="Hansen M."/>
            <person name="Howarth C."/>
            <person name="Imamovic A."/>
            <person name="Larimer J."/>
            <person name="McCowan C."/>
            <person name="Murphy C."/>
            <person name="Pearson M."/>
            <person name="Priest M."/>
            <person name="Roberts A."/>
            <person name="Saif S."/>
            <person name="Shea T."/>
            <person name="Sykes S."/>
            <person name="Wortman J."/>
            <person name="Nusbaum C."/>
            <person name="Birren B."/>
        </authorList>
    </citation>
    <scope>NUCLEOTIDE SEQUENCE</scope>
    <source>
        <strain evidence="9">CBS 10117</strain>
    </source>
</reference>
<keyword evidence="2" id="KW-0479">Metal-binding</keyword>
<accession>A0AAJ8KPR9</accession>
<dbReference type="GO" id="GO:0000785">
    <property type="term" value="C:chromatin"/>
    <property type="evidence" value="ECO:0007669"/>
    <property type="project" value="TreeGrafter"/>
</dbReference>
<feature type="region of interest" description="Disordered" evidence="7">
    <location>
        <begin position="20"/>
        <end position="80"/>
    </location>
</feature>
<feature type="compositionally biased region" description="Low complexity" evidence="7">
    <location>
        <begin position="23"/>
        <end position="71"/>
    </location>
</feature>
<evidence type="ECO:0000256" key="5">
    <source>
        <dbReference type="ARBA" id="ARBA00022833"/>
    </source>
</evidence>
<evidence type="ECO:0000256" key="1">
    <source>
        <dbReference type="ARBA" id="ARBA00004123"/>
    </source>
</evidence>
<evidence type="ECO:0000256" key="4">
    <source>
        <dbReference type="ARBA" id="ARBA00022771"/>
    </source>
</evidence>
<dbReference type="GO" id="GO:0006351">
    <property type="term" value="P:DNA-templated transcription"/>
    <property type="evidence" value="ECO:0007669"/>
    <property type="project" value="InterPro"/>
</dbReference>
<dbReference type="InterPro" id="IPR051059">
    <property type="entry name" value="VerF-like"/>
</dbReference>
<dbReference type="RefSeq" id="XP_018263383.2">
    <property type="nucleotide sequence ID" value="XM_018408172.2"/>
</dbReference>
<comment type="subcellular location">
    <subcellularLocation>
        <location evidence="1">Nucleus</location>
    </subcellularLocation>
</comment>
<dbReference type="EMBL" id="CP144534">
    <property type="protein sequence ID" value="WWC61560.1"/>
    <property type="molecule type" value="Genomic_DNA"/>
</dbReference>
<evidence type="ECO:0000313" key="10">
    <source>
        <dbReference type="Proteomes" id="UP000078595"/>
    </source>
</evidence>
<proteinExistence type="predicted"/>
<evidence type="ECO:0000256" key="7">
    <source>
        <dbReference type="SAM" id="MobiDB-lite"/>
    </source>
</evidence>
<reference evidence="9" key="2">
    <citation type="submission" date="2024-02" db="EMBL/GenBank/DDBJ databases">
        <title>Comparative genomics of Cryptococcus and Kwoniella reveals pathogenesis evolution and contrasting modes of karyotype evolution via chromosome fusion or intercentromeric recombination.</title>
        <authorList>
            <person name="Coelho M.A."/>
            <person name="David-Palma M."/>
            <person name="Shea T."/>
            <person name="Bowers K."/>
            <person name="McGinley-Smith S."/>
            <person name="Mohammad A.W."/>
            <person name="Gnirke A."/>
            <person name="Yurkov A.M."/>
            <person name="Nowrousian M."/>
            <person name="Sun S."/>
            <person name="Cuomo C.A."/>
            <person name="Heitman J."/>
        </authorList>
    </citation>
    <scope>NUCLEOTIDE SEQUENCE</scope>
    <source>
        <strain evidence="9">CBS 10117</strain>
    </source>
</reference>
<keyword evidence="3" id="KW-0677">Repeat</keyword>
<keyword evidence="6" id="KW-0539">Nucleus</keyword>
<evidence type="ECO:0000313" key="9">
    <source>
        <dbReference type="EMBL" id="WWC61560.1"/>
    </source>
</evidence>
<organism evidence="9 10">
    <name type="scientific">Kwoniella dejecticola CBS 10117</name>
    <dbReference type="NCBI Taxonomy" id="1296121"/>
    <lineage>
        <taxon>Eukaryota</taxon>
        <taxon>Fungi</taxon>
        <taxon>Dikarya</taxon>
        <taxon>Basidiomycota</taxon>
        <taxon>Agaricomycotina</taxon>
        <taxon>Tremellomycetes</taxon>
        <taxon>Tremellales</taxon>
        <taxon>Cryptococcaceae</taxon>
        <taxon>Kwoniella</taxon>
    </lineage>
</organism>
<dbReference type="GO" id="GO:0000981">
    <property type="term" value="F:DNA-binding transcription factor activity, RNA polymerase II-specific"/>
    <property type="evidence" value="ECO:0007669"/>
    <property type="project" value="InterPro"/>
</dbReference>
<dbReference type="AlphaFoldDB" id="A0AAJ8KPR9"/>
<keyword evidence="5" id="KW-0862">Zinc</keyword>
<evidence type="ECO:0000256" key="3">
    <source>
        <dbReference type="ARBA" id="ARBA00022737"/>
    </source>
</evidence>
<evidence type="ECO:0000259" key="8">
    <source>
        <dbReference type="Pfam" id="PF04082"/>
    </source>
</evidence>
<dbReference type="GO" id="GO:0000978">
    <property type="term" value="F:RNA polymerase II cis-regulatory region sequence-specific DNA binding"/>
    <property type="evidence" value="ECO:0007669"/>
    <property type="project" value="InterPro"/>
</dbReference>
<dbReference type="KEGG" id="kdj:28968576"/>
<dbReference type="PANTHER" id="PTHR40626:SF11">
    <property type="entry name" value="ZINC FINGER PROTEIN YPR022C"/>
    <property type="match status" value="1"/>
</dbReference>
<name>A0AAJ8KPR9_9TREE</name>
<protein>
    <recommendedName>
        <fullName evidence="8">Xylanolytic transcriptional activator regulatory domain-containing protein</fullName>
    </recommendedName>
</protein>
<gene>
    <name evidence="9" type="ORF">I303_104144</name>
</gene>
<evidence type="ECO:0000256" key="6">
    <source>
        <dbReference type="ARBA" id="ARBA00023242"/>
    </source>
</evidence>
<keyword evidence="10" id="KW-1185">Reference proteome</keyword>
<dbReference type="Proteomes" id="UP000078595">
    <property type="component" value="Chromosome 5"/>
</dbReference>
<dbReference type="Pfam" id="PF04082">
    <property type="entry name" value="Fungal_trans"/>
    <property type="match status" value="1"/>
</dbReference>
<keyword evidence="4" id="KW-0863">Zinc-finger</keyword>
<dbReference type="GO" id="GO:0008270">
    <property type="term" value="F:zinc ion binding"/>
    <property type="evidence" value="ECO:0007669"/>
    <property type="project" value="UniProtKB-KW"/>
</dbReference>
<sequence>MPILWTIRFVRKEVCQRHEGIHHPSPANHSPPSNSSTAPASVNPNSPSSTAPPNANHHSPGQHSSGHQSPSAPITLSSDTSQAIAAASPVLASDVWDDVHYNDPIPQNAPILSTTSQYVNAFPLVNPVPTTDDALHSNDWPSVAQTSDFLFDQQVYGWLEQVLMEQSQNGMAVNLPPAPEVYFPPPMSTSGPSEQLDRRNYPVLGEGLRSSLIQMWQGLSIMRGVILADDPGLPLHFATGWQIILIRFPIVHAPSFDILTAPASFLSSVIALGAVHSLSEPDRAFAKQLLPIIRSMTVSDPLDNPQARLQTIQAFLLSAIVGEHLDTIEQHHAQGMVSHAMSLMRRFGYLLMIGTGEAGSQRDQDTQWRNWAEQESRRRTLWLCWMMDNCHVGKIAALQNTLGRDWSKEWFADEQLEFARLVMIYALAALSWDLSHRDLIMPPHLSHDGPQNIAISLVRGMQSLSKHPSFVNDQSTGTIIPLRAEAYDISTAACLDIFVDLISLEIFSGVKSVGMIQDVATSNRLEANGKIQLWARTSKAEQAVLVAADFMRESIGNLIRWPKSVSHSWTVYFAFLVLWAYDTCHSDASTHAMRASQIECVHTLPTNDPTTSETQTFCIKEALACCEQITAQIALKQVPFSSDTNIPALGKAALHIMQGVHADIVHDQMETTRRILTGMAK</sequence>
<dbReference type="CDD" id="cd12148">
    <property type="entry name" value="fungal_TF_MHR"/>
    <property type="match status" value="1"/>
</dbReference>
<dbReference type="GeneID" id="28968576"/>
<evidence type="ECO:0000256" key="2">
    <source>
        <dbReference type="ARBA" id="ARBA00022723"/>
    </source>
</evidence>
<dbReference type="InterPro" id="IPR007219">
    <property type="entry name" value="XnlR_reg_dom"/>
</dbReference>
<dbReference type="PANTHER" id="PTHR40626">
    <property type="entry name" value="MIP31509P"/>
    <property type="match status" value="1"/>
</dbReference>
<dbReference type="GO" id="GO:0005634">
    <property type="term" value="C:nucleus"/>
    <property type="evidence" value="ECO:0007669"/>
    <property type="project" value="UniProtKB-SubCell"/>
</dbReference>
<feature type="domain" description="Xylanolytic transcriptional activator regulatory" evidence="8">
    <location>
        <begin position="243"/>
        <end position="391"/>
    </location>
</feature>